<dbReference type="PANTHER" id="PTHR35303">
    <property type="entry name" value="OS02G0197800 PROTEIN"/>
    <property type="match status" value="1"/>
</dbReference>
<sequence>MTTPIPSAINLHKRSKELELTYSDGQSFKLPCELLRVLSPSAEVLGHGNPVLQTGKKHVVITGIEAVGNYALKLTFDDGHNSGLFSWDYLHDLCVNQENHWEDYLRQIHAAGASRDPEASVVKLM</sequence>
<keyword evidence="2" id="KW-0408">Iron</keyword>
<dbReference type="GO" id="GO:0016853">
    <property type="term" value="F:isomerase activity"/>
    <property type="evidence" value="ECO:0007669"/>
    <property type="project" value="UniProtKB-KW"/>
</dbReference>
<dbReference type="PANTHER" id="PTHR35303:SF5">
    <property type="entry name" value="OS02G0197800 PROTEIN"/>
    <property type="match status" value="1"/>
</dbReference>
<dbReference type="Proteomes" id="UP000028006">
    <property type="component" value="Unassembled WGS sequence"/>
</dbReference>
<dbReference type="InterPro" id="IPR010376">
    <property type="entry name" value="GBBH-like_N"/>
</dbReference>
<dbReference type="eggNOG" id="COG3536">
    <property type="taxonomic scope" value="Bacteria"/>
</dbReference>
<accession>A0A081N489</accession>
<keyword evidence="1" id="KW-0479">Metal-binding</keyword>
<dbReference type="Pfam" id="PF06155">
    <property type="entry name" value="GBBH-like_N"/>
    <property type="match status" value="1"/>
</dbReference>
<dbReference type="InterPro" id="IPR038492">
    <property type="entry name" value="GBBH-like_N_sf"/>
</dbReference>
<evidence type="ECO:0000256" key="1">
    <source>
        <dbReference type="ARBA" id="ARBA00022723"/>
    </source>
</evidence>
<protein>
    <submittedName>
        <fullName evidence="4">1-(5-phosphoribosyl)-5-[(5-phosphoribosylamino)methylideneamino] imidazole-4-carboxamide isomerase</fullName>
    </submittedName>
</protein>
<gene>
    <name evidence="4" type="ORF">GZ77_12550</name>
</gene>
<reference evidence="4 5" key="1">
    <citation type="submission" date="2014-06" db="EMBL/GenBank/DDBJ databases">
        <title>Whole Genome Sequences of Three Symbiotic Endozoicomonas Bacteria.</title>
        <authorList>
            <person name="Neave M.J."/>
            <person name="Apprill A."/>
            <person name="Voolstra C.R."/>
        </authorList>
    </citation>
    <scope>NUCLEOTIDE SEQUENCE [LARGE SCALE GENOMIC DNA]</scope>
    <source>
        <strain evidence="4 5">LMG 24815</strain>
    </source>
</reference>
<keyword evidence="4" id="KW-0413">Isomerase</keyword>
<dbReference type="EMBL" id="JOKG01000003">
    <property type="protein sequence ID" value="KEQ13262.1"/>
    <property type="molecule type" value="Genomic_DNA"/>
</dbReference>
<feature type="domain" description="Gamma-butyrobetaine hydroxylase-like N-terminal" evidence="3">
    <location>
        <begin position="9"/>
        <end position="91"/>
    </location>
</feature>
<proteinExistence type="predicted"/>
<comment type="caution">
    <text evidence="4">The sequence shown here is derived from an EMBL/GenBank/DDBJ whole genome shotgun (WGS) entry which is preliminary data.</text>
</comment>
<dbReference type="GO" id="GO:0046872">
    <property type="term" value="F:metal ion binding"/>
    <property type="evidence" value="ECO:0007669"/>
    <property type="project" value="UniProtKB-KW"/>
</dbReference>
<evidence type="ECO:0000313" key="5">
    <source>
        <dbReference type="Proteomes" id="UP000028006"/>
    </source>
</evidence>
<dbReference type="Gene3D" id="3.30.2020.30">
    <property type="match status" value="1"/>
</dbReference>
<name>A0A081N489_9GAMM</name>
<organism evidence="4 5">
    <name type="scientific">Endozoicomonas montiporae</name>
    <dbReference type="NCBI Taxonomy" id="1027273"/>
    <lineage>
        <taxon>Bacteria</taxon>
        <taxon>Pseudomonadati</taxon>
        <taxon>Pseudomonadota</taxon>
        <taxon>Gammaproteobacteria</taxon>
        <taxon>Oceanospirillales</taxon>
        <taxon>Endozoicomonadaceae</taxon>
        <taxon>Endozoicomonas</taxon>
    </lineage>
</organism>
<evidence type="ECO:0000256" key="2">
    <source>
        <dbReference type="ARBA" id="ARBA00023004"/>
    </source>
</evidence>
<evidence type="ECO:0000259" key="3">
    <source>
        <dbReference type="Pfam" id="PF06155"/>
    </source>
</evidence>
<keyword evidence="5" id="KW-1185">Reference proteome</keyword>
<evidence type="ECO:0000313" key="4">
    <source>
        <dbReference type="EMBL" id="KEQ13262.1"/>
    </source>
</evidence>
<dbReference type="AlphaFoldDB" id="A0A081N489"/>